<comment type="pathway">
    <text evidence="12">Phospholipid metabolism; phosphatidylethanolamine biosynthesis.</text>
</comment>
<evidence type="ECO:0000256" key="9">
    <source>
        <dbReference type="ARBA" id="ARBA00023239"/>
    </source>
</evidence>
<dbReference type="GO" id="GO:0006646">
    <property type="term" value="P:phosphatidylethanolamine biosynthetic process"/>
    <property type="evidence" value="ECO:0007669"/>
    <property type="project" value="UniProtKB-UniPathway"/>
</dbReference>
<dbReference type="EC" id="4.1.1.65" evidence="3"/>
<dbReference type="GeneID" id="93090945"/>
<keyword evidence="6" id="KW-0443">Lipid metabolism</keyword>
<dbReference type="NCBIfam" id="TIGR00163">
    <property type="entry name" value="PS_decarb"/>
    <property type="match status" value="1"/>
</dbReference>
<sequence>MRKIISQIFGYIAAVNFGFLQKYINKFYINLFKIDMSEFKNYDEYKSLNELFTRKLLKQRSFSLNDVDFISPSDGLCLECGTSNNSTALSIKGRSYDIKKLLNMSYEDVEFDYINIYLSPKNYHCYHSPCDMQILSALYIPGDLKSVNQKSLMRFDGVYETNERVVLTCRYNDNFTFWLVFVGALNVGKMKFLFDDRIQTNAKYMDKTLYEYENIFFKKGDMLGNFELGSTIVVLAKSGKMKLSIKAGDEIKFGDTIAKIL</sequence>
<keyword evidence="9 13" id="KW-0456">Lyase</keyword>
<dbReference type="GO" id="GO:0004609">
    <property type="term" value="F:phosphatidylserine decarboxylase activity"/>
    <property type="evidence" value="ECO:0007669"/>
    <property type="project" value="UniProtKB-EC"/>
</dbReference>
<dbReference type="UniPathway" id="UPA00558"/>
<evidence type="ECO:0000256" key="3">
    <source>
        <dbReference type="ARBA" id="ARBA00012243"/>
    </source>
</evidence>
<dbReference type="PANTHER" id="PTHR10067:SF6">
    <property type="entry name" value="PHOSPHATIDYLSERINE DECARBOXYLASE PROENZYME, MITOCHONDRIAL"/>
    <property type="match status" value="1"/>
</dbReference>
<dbReference type="OrthoDB" id="9802030at2"/>
<comment type="cofactor">
    <cofactor evidence="1">
        <name>pyruvate</name>
        <dbReference type="ChEBI" id="CHEBI:15361"/>
    </cofactor>
</comment>
<evidence type="ECO:0000256" key="5">
    <source>
        <dbReference type="ARBA" id="ARBA00022793"/>
    </source>
</evidence>
<keyword evidence="11" id="KW-0670">Pyruvate</keyword>
<keyword evidence="4" id="KW-0444">Lipid biosynthesis</keyword>
<dbReference type="Proteomes" id="UP000254920">
    <property type="component" value="Unassembled WGS sequence"/>
</dbReference>
<evidence type="ECO:0000256" key="4">
    <source>
        <dbReference type="ARBA" id="ARBA00022516"/>
    </source>
</evidence>
<evidence type="ECO:0000256" key="7">
    <source>
        <dbReference type="ARBA" id="ARBA00023145"/>
    </source>
</evidence>
<comment type="pathway">
    <text evidence="2">Lipid metabolism.</text>
</comment>
<name>A0A381DIH4_9BACT</name>
<dbReference type="AlphaFoldDB" id="A0A381DIH4"/>
<dbReference type="NCBIfam" id="NF003038">
    <property type="entry name" value="PRK03934.1"/>
    <property type="match status" value="1"/>
</dbReference>
<keyword evidence="14" id="KW-1185">Reference proteome</keyword>
<dbReference type="Pfam" id="PF02666">
    <property type="entry name" value="PS_Dcarbxylase"/>
    <property type="match status" value="1"/>
</dbReference>
<dbReference type="PANTHER" id="PTHR10067">
    <property type="entry name" value="PHOSPHATIDYLSERINE DECARBOXYLASE"/>
    <property type="match status" value="1"/>
</dbReference>
<evidence type="ECO:0000256" key="6">
    <source>
        <dbReference type="ARBA" id="ARBA00023098"/>
    </source>
</evidence>
<organism evidence="13 14">
    <name type="scientific">Campylobacter sputorum subsp. sputorum</name>
    <dbReference type="NCBI Taxonomy" id="32024"/>
    <lineage>
        <taxon>Bacteria</taxon>
        <taxon>Pseudomonadati</taxon>
        <taxon>Campylobacterota</taxon>
        <taxon>Epsilonproteobacteria</taxon>
        <taxon>Campylobacterales</taxon>
        <taxon>Campylobacteraceae</taxon>
        <taxon>Campylobacter</taxon>
    </lineage>
</organism>
<dbReference type="InterPro" id="IPR033177">
    <property type="entry name" value="PSD-B"/>
</dbReference>
<evidence type="ECO:0000256" key="12">
    <source>
        <dbReference type="ARBA" id="ARBA00024326"/>
    </source>
</evidence>
<proteinExistence type="predicted"/>
<dbReference type="InterPro" id="IPR003817">
    <property type="entry name" value="PS_Dcarbxylase"/>
</dbReference>
<keyword evidence="5" id="KW-0210">Decarboxylase</keyword>
<evidence type="ECO:0000256" key="2">
    <source>
        <dbReference type="ARBA" id="ARBA00005189"/>
    </source>
</evidence>
<reference evidence="13 14" key="1">
    <citation type="submission" date="2018-06" db="EMBL/GenBank/DDBJ databases">
        <authorList>
            <consortium name="Pathogen Informatics"/>
            <person name="Doyle S."/>
        </authorList>
    </citation>
    <scope>NUCLEOTIDE SEQUENCE [LARGE SCALE GENOMIC DNA]</scope>
    <source>
        <strain evidence="13 14">NCTC12475</strain>
    </source>
</reference>
<gene>
    <name evidence="13" type="primary">psd</name>
    <name evidence="13" type="ORF">NCTC12475_00505</name>
</gene>
<evidence type="ECO:0000256" key="8">
    <source>
        <dbReference type="ARBA" id="ARBA00023209"/>
    </source>
</evidence>
<evidence type="ECO:0000256" key="1">
    <source>
        <dbReference type="ARBA" id="ARBA00001928"/>
    </source>
</evidence>
<dbReference type="STRING" id="32024.GCA_000788295_00631"/>
<accession>A0A381DIH4</accession>
<keyword evidence="10" id="KW-1208">Phospholipid metabolism</keyword>
<evidence type="ECO:0000313" key="13">
    <source>
        <dbReference type="EMBL" id="SUX10317.1"/>
    </source>
</evidence>
<evidence type="ECO:0000256" key="10">
    <source>
        <dbReference type="ARBA" id="ARBA00023264"/>
    </source>
</evidence>
<protein>
    <recommendedName>
        <fullName evidence="3">phosphatidylserine decarboxylase</fullName>
        <ecNumber evidence="3">4.1.1.65</ecNumber>
    </recommendedName>
</protein>
<keyword evidence="7" id="KW-0865">Zymogen</keyword>
<evidence type="ECO:0000313" key="14">
    <source>
        <dbReference type="Proteomes" id="UP000254920"/>
    </source>
</evidence>
<dbReference type="RefSeq" id="WP_089182742.1">
    <property type="nucleotide sequence ID" value="NZ_CP043427.1"/>
</dbReference>
<keyword evidence="8" id="KW-0594">Phospholipid biosynthesis</keyword>
<dbReference type="EMBL" id="UFVD01000001">
    <property type="protein sequence ID" value="SUX10317.1"/>
    <property type="molecule type" value="Genomic_DNA"/>
</dbReference>
<evidence type="ECO:0000256" key="11">
    <source>
        <dbReference type="ARBA" id="ARBA00023317"/>
    </source>
</evidence>